<dbReference type="EMBL" id="FOTS01000021">
    <property type="protein sequence ID" value="SFL85142.1"/>
    <property type="molecule type" value="Genomic_DNA"/>
</dbReference>
<evidence type="ECO:0000256" key="1">
    <source>
        <dbReference type="SAM" id="Phobius"/>
    </source>
</evidence>
<feature type="transmembrane region" description="Helical" evidence="1">
    <location>
        <begin position="63"/>
        <end position="89"/>
    </location>
</feature>
<protein>
    <submittedName>
        <fullName evidence="2">Uncharacterized protein</fullName>
    </submittedName>
</protein>
<reference evidence="3" key="1">
    <citation type="submission" date="2016-10" db="EMBL/GenBank/DDBJ databases">
        <authorList>
            <person name="Varghese N."/>
            <person name="Submissions S."/>
        </authorList>
    </citation>
    <scope>NUCLEOTIDE SEQUENCE [LARGE SCALE GENOMIC DNA]</scope>
    <source>
        <strain evidence="3">DSM 13327</strain>
    </source>
</reference>
<keyword evidence="1" id="KW-1133">Transmembrane helix</keyword>
<feature type="transmembrane region" description="Helical" evidence="1">
    <location>
        <begin position="36"/>
        <end position="57"/>
    </location>
</feature>
<sequence>MILSERLLLPILKNSNRKAADRMFNYKLIRLGYRPVFYLMFAGGICTGSIVGLLFAIMDRSSLGFFGGAFITFLAGLTSGIFGLVYTLVFNALAPTTGGIPLQIAPLPDAPNQDQSSLDLSAK</sequence>
<name>A0A1I4L297_9FIRM</name>
<evidence type="ECO:0000313" key="3">
    <source>
        <dbReference type="Proteomes" id="UP000199520"/>
    </source>
</evidence>
<evidence type="ECO:0000313" key="2">
    <source>
        <dbReference type="EMBL" id="SFL85142.1"/>
    </source>
</evidence>
<keyword evidence="1" id="KW-0812">Transmembrane</keyword>
<dbReference type="AlphaFoldDB" id="A0A1I4L297"/>
<keyword evidence="3" id="KW-1185">Reference proteome</keyword>
<keyword evidence="1" id="KW-0472">Membrane</keyword>
<accession>A0A1I4L297</accession>
<proteinExistence type="predicted"/>
<dbReference type="Proteomes" id="UP000199520">
    <property type="component" value="Unassembled WGS sequence"/>
</dbReference>
<gene>
    <name evidence="2" type="ORF">SAMN04490355_102152</name>
</gene>
<organism evidence="2 3">
    <name type="scientific">Pelosinus propionicus DSM 13327</name>
    <dbReference type="NCBI Taxonomy" id="1123291"/>
    <lineage>
        <taxon>Bacteria</taxon>
        <taxon>Bacillati</taxon>
        <taxon>Bacillota</taxon>
        <taxon>Negativicutes</taxon>
        <taxon>Selenomonadales</taxon>
        <taxon>Sporomusaceae</taxon>
        <taxon>Pelosinus</taxon>
    </lineage>
</organism>